<keyword evidence="10" id="KW-0804">Transcription</keyword>
<proteinExistence type="inferred from homology"/>
<dbReference type="SMART" id="SM00338">
    <property type="entry name" value="BRLZ"/>
    <property type="match status" value="1"/>
</dbReference>
<dbReference type="GO" id="GO:0005789">
    <property type="term" value="C:endoplasmic reticulum membrane"/>
    <property type="evidence" value="ECO:0007669"/>
    <property type="project" value="UniProtKB-SubCell"/>
</dbReference>
<dbReference type="GO" id="GO:0006950">
    <property type="term" value="P:response to stress"/>
    <property type="evidence" value="ECO:0007669"/>
    <property type="project" value="UniProtKB-ARBA"/>
</dbReference>
<evidence type="ECO:0000256" key="5">
    <source>
        <dbReference type="ARBA" id="ARBA00022824"/>
    </source>
</evidence>
<evidence type="ECO:0000256" key="14">
    <source>
        <dbReference type="SAM" id="Coils"/>
    </source>
</evidence>
<evidence type="ECO:0000256" key="8">
    <source>
        <dbReference type="ARBA" id="ARBA00023125"/>
    </source>
</evidence>
<evidence type="ECO:0000256" key="12">
    <source>
        <dbReference type="ARBA" id="ARBA00023242"/>
    </source>
</evidence>
<organism evidence="18 19">
    <name type="scientific">Fraxinus pennsylvanica</name>
    <dbReference type="NCBI Taxonomy" id="56036"/>
    <lineage>
        <taxon>Eukaryota</taxon>
        <taxon>Viridiplantae</taxon>
        <taxon>Streptophyta</taxon>
        <taxon>Embryophyta</taxon>
        <taxon>Tracheophyta</taxon>
        <taxon>Spermatophyta</taxon>
        <taxon>Magnoliopsida</taxon>
        <taxon>eudicotyledons</taxon>
        <taxon>Gunneridae</taxon>
        <taxon>Pentapetalae</taxon>
        <taxon>asterids</taxon>
        <taxon>lamiids</taxon>
        <taxon>Lamiales</taxon>
        <taxon>Oleaceae</taxon>
        <taxon>Oleeae</taxon>
        <taxon>Fraxinus</taxon>
    </lineage>
</organism>
<comment type="subunit">
    <text evidence="13">Interacts with BZIP28.</text>
</comment>
<dbReference type="CDD" id="cd14704">
    <property type="entry name" value="bZIP_HY5-like"/>
    <property type="match status" value="1"/>
</dbReference>
<keyword evidence="12" id="KW-0539">Nucleus</keyword>
<comment type="similarity">
    <text evidence="3">Belongs to the bZIP family.</text>
</comment>
<dbReference type="SUPFAM" id="SSF57959">
    <property type="entry name" value="Leucine zipper domain"/>
    <property type="match status" value="1"/>
</dbReference>
<dbReference type="GO" id="GO:0003700">
    <property type="term" value="F:DNA-binding transcription factor activity"/>
    <property type="evidence" value="ECO:0007669"/>
    <property type="project" value="InterPro"/>
</dbReference>
<feature type="transmembrane region" description="Helical" evidence="16">
    <location>
        <begin position="429"/>
        <end position="451"/>
    </location>
</feature>
<evidence type="ECO:0000259" key="17">
    <source>
        <dbReference type="PROSITE" id="PS50217"/>
    </source>
</evidence>
<name>A0AAD2DWD7_9LAMI</name>
<evidence type="ECO:0000256" key="3">
    <source>
        <dbReference type="ARBA" id="ARBA00007163"/>
    </source>
</evidence>
<dbReference type="PANTHER" id="PTHR47416">
    <property type="entry name" value="BASIC-LEUCINE ZIPPER TRANSCRIPTION FACTOR F-RELATED"/>
    <property type="match status" value="1"/>
</dbReference>
<dbReference type="EMBL" id="OU503043">
    <property type="protein sequence ID" value="CAI9765715.1"/>
    <property type="molecule type" value="Genomic_DNA"/>
</dbReference>
<evidence type="ECO:0000256" key="1">
    <source>
        <dbReference type="ARBA" id="ARBA00004123"/>
    </source>
</evidence>
<sequence length="792" mass="85615">MADPTAVADPPMPPLSVTAANDFDSGLSMPPLDRSFFSEHLTSPYNNNDNNRNDDDVLDLDFNFSFDDLYLPSSDLGDLLIDPVPDTIQVQPDSFNGQLGSGPNLENPYSVFKSTSVELRHLCDGIPGDLSGDQSLNGAGVTNSELLVSESAQISGYLNVLSPESNGSNRGSSENSGGDEKALNCLSPESHVSENCGSNVSVESNNCAQSVNVSPNFDDSSIRTGVVDQKNKLEKSAYIDVSNSAMKRKKESEDSTNTNSESRINKYRKSSNCVENNNISGCGLSEEDEKRKARLMRNRESAQLSRQRKKHHVEELEDKVRSMHSTIQDLNGKISYFMAENATLRQQLGAGNGMAVPPPMAPPPSGVYPHPAMMYPWMQYPAPYAMKPQGSQVPLVPIPRLKPQQHVASPNPSTKVDGKKKDGVKTKKVAGVSFLGLLFFIMLFGGLVPMVNVRYGGVRESFTGGETYIDDGFYRKHHGRVLMVNGSEYGEKFGDGIDFNCTKNCGWRGHVGGGPSVDEFARVGNGNDPLAASLYVPRNDKLVKIDGNLIIHSVLASEKAMASRKDDGDEASVETGLAVPRDLAPAIPVLGVGKNGGRHPHLRALDSGSADRDLKSKAADGKLQQWFREGLAGPMLSSGMCTEVFQFDVSSASASGALVRATVRNITAEAEKVQNSTYLRKGRNRRILHGLPIPLRGTSRNISKEHEGRNSQKENLNGNNSISSMVVSVLFDPREAGDIEGDGMMGAKPLSRIFVVVLIDSVNFAGKLELGGFIPKVPVGNAKTRALKHGYQ</sequence>
<keyword evidence="4 16" id="KW-0812">Transmembrane</keyword>
<feature type="region of interest" description="Disordered" evidence="15">
    <location>
        <begin position="403"/>
        <end position="422"/>
    </location>
</feature>
<keyword evidence="7" id="KW-0805">Transcription regulation</keyword>
<feature type="domain" description="BZIP" evidence="17">
    <location>
        <begin position="288"/>
        <end position="348"/>
    </location>
</feature>
<keyword evidence="14" id="KW-0175">Coiled coil</keyword>
<keyword evidence="9 16" id="KW-0472">Membrane</keyword>
<dbReference type="AlphaFoldDB" id="A0AAD2DWD7"/>
<keyword evidence="6 16" id="KW-1133">Transmembrane helix</keyword>
<feature type="region of interest" description="Disordered" evidence="15">
    <location>
        <begin position="244"/>
        <end position="264"/>
    </location>
</feature>
<keyword evidence="8" id="KW-0238">DNA-binding</keyword>
<dbReference type="GO" id="GO:0005634">
    <property type="term" value="C:nucleus"/>
    <property type="evidence" value="ECO:0007669"/>
    <property type="project" value="UniProtKB-SubCell"/>
</dbReference>
<feature type="coiled-coil region" evidence="14">
    <location>
        <begin position="299"/>
        <end position="333"/>
    </location>
</feature>
<dbReference type="Pfam" id="PF00170">
    <property type="entry name" value="bZIP_1"/>
    <property type="match status" value="1"/>
</dbReference>
<dbReference type="InterPro" id="IPR004827">
    <property type="entry name" value="bZIP"/>
</dbReference>
<evidence type="ECO:0000256" key="6">
    <source>
        <dbReference type="ARBA" id="ARBA00022989"/>
    </source>
</evidence>
<evidence type="ECO:0000313" key="19">
    <source>
        <dbReference type="Proteomes" id="UP000834106"/>
    </source>
</evidence>
<evidence type="ECO:0000256" key="7">
    <source>
        <dbReference type="ARBA" id="ARBA00023015"/>
    </source>
</evidence>
<dbReference type="GO" id="GO:0003677">
    <property type="term" value="F:DNA binding"/>
    <property type="evidence" value="ECO:0007669"/>
    <property type="project" value="UniProtKB-KW"/>
</dbReference>
<keyword evidence="5" id="KW-0256">Endoplasmic reticulum</keyword>
<evidence type="ECO:0000313" key="18">
    <source>
        <dbReference type="EMBL" id="CAI9765715.1"/>
    </source>
</evidence>
<feature type="compositionally biased region" description="Low complexity" evidence="15">
    <location>
        <begin position="162"/>
        <end position="176"/>
    </location>
</feature>
<dbReference type="InterPro" id="IPR046347">
    <property type="entry name" value="bZIP_sf"/>
</dbReference>
<evidence type="ECO:0000256" key="11">
    <source>
        <dbReference type="ARBA" id="ARBA00023180"/>
    </source>
</evidence>
<evidence type="ECO:0000256" key="13">
    <source>
        <dbReference type="ARBA" id="ARBA00065888"/>
    </source>
</evidence>
<evidence type="ECO:0000256" key="15">
    <source>
        <dbReference type="SAM" id="MobiDB-lite"/>
    </source>
</evidence>
<dbReference type="Proteomes" id="UP000834106">
    <property type="component" value="Chromosome 8"/>
</dbReference>
<gene>
    <name evidence="18" type="ORF">FPE_LOCUS13145</name>
</gene>
<feature type="region of interest" description="Disordered" evidence="15">
    <location>
        <begin position="160"/>
        <end position="185"/>
    </location>
</feature>
<comment type="subcellular location">
    <subcellularLocation>
        <location evidence="2">Endoplasmic reticulum membrane</location>
        <topology evidence="2">Single-pass membrane protein</topology>
    </subcellularLocation>
    <subcellularLocation>
        <location evidence="1">Nucleus</location>
    </subcellularLocation>
</comment>
<feature type="region of interest" description="Disordered" evidence="15">
    <location>
        <begin position="697"/>
        <end position="719"/>
    </location>
</feature>
<protein>
    <recommendedName>
        <fullName evidence="17">BZIP domain-containing protein</fullName>
    </recommendedName>
</protein>
<evidence type="ECO:0000256" key="4">
    <source>
        <dbReference type="ARBA" id="ARBA00022692"/>
    </source>
</evidence>
<keyword evidence="19" id="KW-1185">Reference proteome</keyword>
<dbReference type="Gene3D" id="1.20.5.170">
    <property type="match status" value="1"/>
</dbReference>
<dbReference type="FunFam" id="1.20.5.170:FF:000085">
    <property type="entry name" value="bZIP transcription factor 49"/>
    <property type="match status" value="1"/>
</dbReference>
<evidence type="ECO:0000256" key="16">
    <source>
        <dbReference type="SAM" id="Phobius"/>
    </source>
</evidence>
<dbReference type="PANTHER" id="PTHR47416:SF3">
    <property type="entry name" value="BZIP TRANSCRIPTION FACTOR 17-RELATED"/>
    <property type="match status" value="1"/>
</dbReference>
<feature type="compositionally biased region" description="Basic and acidic residues" evidence="15">
    <location>
        <begin position="702"/>
        <end position="712"/>
    </location>
</feature>
<dbReference type="PROSITE" id="PS50217">
    <property type="entry name" value="BZIP"/>
    <property type="match status" value="1"/>
</dbReference>
<accession>A0AAD2DWD7</accession>
<evidence type="ECO:0000256" key="9">
    <source>
        <dbReference type="ARBA" id="ARBA00023136"/>
    </source>
</evidence>
<keyword evidence="11" id="KW-0325">Glycoprotein</keyword>
<reference evidence="18" key="1">
    <citation type="submission" date="2023-05" db="EMBL/GenBank/DDBJ databases">
        <authorList>
            <person name="Huff M."/>
        </authorList>
    </citation>
    <scope>NUCLEOTIDE SEQUENCE</scope>
</reference>
<evidence type="ECO:0000256" key="2">
    <source>
        <dbReference type="ARBA" id="ARBA00004389"/>
    </source>
</evidence>
<evidence type="ECO:0000256" key="10">
    <source>
        <dbReference type="ARBA" id="ARBA00023163"/>
    </source>
</evidence>